<sequence>MTPFAAPDEAVRDAGVLVTMLKDGPADREAFVAASSNLRHDAVWFQLGTVGAGAADALATLARERGVAFYDAPVQGTRQPAEQGKLVVLASGAPDRRAEAQAVFDAIGQRTIWVSDQPGASSRLKLASNAFVFALTHGSAESLAIAKALGVDPALVLEAVTGGPLDSGYFQAKAAAMLKGDFAANFSVDNAIKDTRLVEDALLDTGVRADLVAAGLARFRRAADAGHGQDDSAASFLA</sequence>
<dbReference type="InterPro" id="IPR006115">
    <property type="entry name" value="6PGDH_NADP-bd"/>
</dbReference>
<dbReference type="InterPro" id="IPR029154">
    <property type="entry name" value="HIBADH-like_NADP-bd"/>
</dbReference>
<dbReference type="Pfam" id="PF14833">
    <property type="entry name" value="NAD_binding_11"/>
    <property type="match status" value="1"/>
</dbReference>
<gene>
    <name evidence="3" type="ORF">ABEG18_22370</name>
</gene>
<feature type="domain" description="6-phosphogluconate dehydrogenase NADP-binding" evidence="1">
    <location>
        <begin position="3"/>
        <end position="113"/>
    </location>
</feature>
<dbReference type="GO" id="GO:0051287">
    <property type="term" value="F:NAD binding"/>
    <property type="evidence" value="ECO:0007669"/>
    <property type="project" value="InterPro"/>
</dbReference>
<dbReference type="InterPro" id="IPR013328">
    <property type="entry name" value="6PGD_dom2"/>
</dbReference>
<dbReference type="EMBL" id="CP157484">
    <property type="protein sequence ID" value="XBO38417.1"/>
    <property type="molecule type" value="Genomic_DNA"/>
</dbReference>
<dbReference type="GO" id="GO:0016491">
    <property type="term" value="F:oxidoreductase activity"/>
    <property type="evidence" value="ECO:0007669"/>
    <property type="project" value="UniProtKB-KW"/>
</dbReference>
<name>A0AAU7JDF5_9HYPH</name>
<dbReference type="GO" id="GO:0050661">
    <property type="term" value="F:NADP binding"/>
    <property type="evidence" value="ECO:0007669"/>
    <property type="project" value="InterPro"/>
</dbReference>
<organism evidence="3">
    <name type="scientific">Alsobacter sp. KACC 23698</name>
    <dbReference type="NCBI Taxonomy" id="3149229"/>
    <lineage>
        <taxon>Bacteria</taxon>
        <taxon>Pseudomonadati</taxon>
        <taxon>Pseudomonadota</taxon>
        <taxon>Alphaproteobacteria</taxon>
        <taxon>Hyphomicrobiales</taxon>
        <taxon>Alsobacteraceae</taxon>
        <taxon>Alsobacter</taxon>
    </lineage>
</organism>
<protein>
    <submittedName>
        <fullName evidence="3">NAD(P)-dependent oxidoreductase</fullName>
        <ecNumber evidence="3">1.1.-.-</ecNumber>
    </submittedName>
</protein>
<dbReference type="PANTHER" id="PTHR43060:SF15">
    <property type="entry name" value="3-HYDROXYISOBUTYRATE DEHYDROGENASE-LIKE 1, MITOCHONDRIAL-RELATED"/>
    <property type="match status" value="1"/>
</dbReference>
<dbReference type="RefSeq" id="WP_406855253.1">
    <property type="nucleotide sequence ID" value="NZ_CP157484.1"/>
</dbReference>
<evidence type="ECO:0000259" key="1">
    <source>
        <dbReference type="Pfam" id="PF03446"/>
    </source>
</evidence>
<dbReference type="Pfam" id="PF03446">
    <property type="entry name" value="NAD_binding_2"/>
    <property type="match status" value="1"/>
</dbReference>
<dbReference type="Gene3D" id="1.10.1040.10">
    <property type="entry name" value="N-(1-d-carboxylethyl)-l-norvaline Dehydrogenase, domain 2"/>
    <property type="match status" value="1"/>
</dbReference>
<dbReference type="Gene3D" id="3.40.50.720">
    <property type="entry name" value="NAD(P)-binding Rossmann-like Domain"/>
    <property type="match status" value="1"/>
</dbReference>
<dbReference type="EC" id="1.1.-.-" evidence="3"/>
<dbReference type="PANTHER" id="PTHR43060">
    <property type="entry name" value="3-HYDROXYISOBUTYRATE DEHYDROGENASE-LIKE 1, MITOCHONDRIAL-RELATED"/>
    <property type="match status" value="1"/>
</dbReference>
<dbReference type="SUPFAM" id="SSF48179">
    <property type="entry name" value="6-phosphogluconate dehydrogenase C-terminal domain-like"/>
    <property type="match status" value="1"/>
</dbReference>
<keyword evidence="3" id="KW-0560">Oxidoreductase</keyword>
<dbReference type="InterPro" id="IPR008927">
    <property type="entry name" value="6-PGluconate_DH-like_C_sf"/>
</dbReference>
<proteinExistence type="predicted"/>
<dbReference type="AlphaFoldDB" id="A0AAU7JDF5"/>
<reference evidence="3" key="1">
    <citation type="submission" date="2024-05" db="EMBL/GenBank/DDBJ databases">
        <authorList>
            <person name="Kim S."/>
            <person name="Heo J."/>
            <person name="Choi H."/>
            <person name="Choi Y."/>
            <person name="Kwon S.-W."/>
            <person name="Kim Y."/>
        </authorList>
    </citation>
    <scope>NUCLEOTIDE SEQUENCE</scope>
    <source>
        <strain evidence="3">KACC 23698</strain>
    </source>
</reference>
<accession>A0AAU7JDF5</accession>
<evidence type="ECO:0000259" key="2">
    <source>
        <dbReference type="Pfam" id="PF14833"/>
    </source>
</evidence>
<evidence type="ECO:0000313" key="3">
    <source>
        <dbReference type="EMBL" id="XBO38417.1"/>
    </source>
</evidence>
<dbReference type="InterPro" id="IPR036291">
    <property type="entry name" value="NAD(P)-bd_dom_sf"/>
</dbReference>
<dbReference type="SUPFAM" id="SSF51735">
    <property type="entry name" value="NAD(P)-binding Rossmann-fold domains"/>
    <property type="match status" value="1"/>
</dbReference>
<feature type="domain" description="3-hydroxyisobutyrate dehydrogenase-like NAD-binding" evidence="2">
    <location>
        <begin position="119"/>
        <end position="234"/>
    </location>
</feature>